<accession>A0A2W2A9G3</accession>
<evidence type="ECO:0000313" key="4">
    <source>
        <dbReference type="EMBL" id="PZF71911.1"/>
    </source>
</evidence>
<dbReference type="AlphaFoldDB" id="A0A2W2A9G3"/>
<evidence type="ECO:0000256" key="1">
    <source>
        <dbReference type="ARBA" id="ARBA00022679"/>
    </source>
</evidence>
<feature type="domain" description="N-acetyltransferase" evidence="3">
    <location>
        <begin position="1"/>
        <end position="153"/>
    </location>
</feature>
<reference evidence="4 5" key="1">
    <citation type="submission" date="2018-06" db="EMBL/GenBank/DDBJ databases">
        <title>Mucibacter soli gen. nov., sp. nov., a new member of the family Chitinophagaceae producing mucin.</title>
        <authorList>
            <person name="Kim M.-K."/>
            <person name="Park S."/>
            <person name="Kim T.-S."/>
            <person name="Joung Y."/>
            <person name="Han J.-H."/>
            <person name="Kim S.B."/>
        </authorList>
    </citation>
    <scope>NUCLEOTIDE SEQUENCE [LARGE SCALE GENOMIC DNA]</scope>
    <source>
        <strain evidence="4 5">R1-15</strain>
    </source>
</reference>
<organism evidence="4 5">
    <name type="scientific">Taibaiella soli</name>
    <dbReference type="NCBI Taxonomy" id="1649169"/>
    <lineage>
        <taxon>Bacteria</taxon>
        <taxon>Pseudomonadati</taxon>
        <taxon>Bacteroidota</taxon>
        <taxon>Chitinophagia</taxon>
        <taxon>Chitinophagales</taxon>
        <taxon>Chitinophagaceae</taxon>
        <taxon>Taibaiella</taxon>
    </lineage>
</organism>
<keyword evidence="5" id="KW-1185">Reference proteome</keyword>
<protein>
    <submittedName>
        <fullName evidence="4">N-acetyltransferase</fullName>
    </submittedName>
</protein>
<dbReference type="SUPFAM" id="SSF55729">
    <property type="entry name" value="Acyl-CoA N-acyltransferases (Nat)"/>
    <property type="match status" value="1"/>
</dbReference>
<keyword evidence="2" id="KW-0012">Acyltransferase</keyword>
<evidence type="ECO:0000313" key="5">
    <source>
        <dbReference type="Proteomes" id="UP000248745"/>
    </source>
</evidence>
<dbReference type="InterPro" id="IPR016181">
    <property type="entry name" value="Acyl_CoA_acyltransferase"/>
</dbReference>
<dbReference type="Pfam" id="PF00583">
    <property type="entry name" value="Acetyltransf_1"/>
    <property type="match status" value="1"/>
</dbReference>
<dbReference type="InterPro" id="IPR000182">
    <property type="entry name" value="GNAT_dom"/>
</dbReference>
<evidence type="ECO:0000259" key="3">
    <source>
        <dbReference type="PROSITE" id="PS51186"/>
    </source>
</evidence>
<dbReference type="Gene3D" id="3.40.630.30">
    <property type="match status" value="1"/>
</dbReference>
<dbReference type="GO" id="GO:0016747">
    <property type="term" value="F:acyltransferase activity, transferring groups other than amino-acyl groups"/>
    <property type="evidence" value="ECO:0007669"/>
    <property type="project" value="InterPro"/>
</dbReference>
<dbReference type="PROSITE" id="PS51186">
    <property type="entry name" value="GNAT"/>
    <property type="match status" value="1"/>
</dbReference>
<comment type="caution">
    <text evidence="4">The sequence shown here is derived from an EMBL/GenBank/DDBJ whole genome shotgun (WGS) entry which is preliminary data.</text>
</comment>
<dbReference type="PANTHER" id="PTHR43072">
    <property type="entry name" value="N-ACETYLTRANSFERASE"/>
    <property type="match status" value="1"/>
</dbReference>
<name>A0A2W2A9G3_9BACT</name>
<dbReference type="OrthoDB" id="9799096at2"/>
<dbReference type="RefSeq" id="WP_111000281.1">
    <property type="nucleotide sequence ID" value="NZ_QKTW01000022.1"/>
</dbReference>
<evidence type="ECO:0000256" key="2">
    <source>
        <dbReference type="ARBA" id="ARBA00023315"/>
    </source>
</evidence>
<gene>
    <name evidence="4" type="ORF">DN068_16210</name>
</gene>
<dbReference type="PANTHER" id="PTHR43072:SF23">
    <property type="entry name" value="UPF0039 PROTEIN C11D3.02C"/>
    <property type="match status" value="1"/>
</dbReference>
<sequence>MHFRKMTPDDWEKVKDIYLQGIATGNATFQKEAPSWEEWDKGHMGFSRIISNDERNNITGWCALSPVSSRCVYAGVAEVSVYVATAYAGMQIGTRLLRQLITESEANGIWTLQAGIFPENKASIRIHEKEGFRLVGYREKIGQMDGIWRDTLLLERRSNDI</sequence>
<proteinExistence type="predicted"/>
<dbReference type="EMBL" id="QKTW01000022">
    <property type="protein sequence ID" value="PZF71911.1"/>
    <property type="molecule type" value="Genomic_DNA"/>
</dbReference>
<dbReference type="Proteomes" id="UP000248745">
    <property type="component" value="Unassembled WGS sequence"/>
</dbReference>
<keyword evidence="1 4" id="KW-0808">Transferase</keyword>